<evidence type="ECO:0000259" key="3">
    <source>
        <dbReference type="Pfam" id="PF10756"/>
    </source>
</evidence>
<evidence type="ECO:0000313" key="4">
    <source>
        <dbReference type="EMBL" id="RPA62245.1"/>
    </source>
</evidence>
<accession>A0A3N4GJA4</accession>
<dbReference type="AlphaFoldDB" id="A0A3N4GJA4"/>
<feature type="transmembrane region" description="Helical" evidence="2">
    <location>
        <begin position="50"/>
        <end position="66"/>
    </location>
</feature>
<gene>
    <name evidence="4" type="ORF">EF294_09535</name>
</gene>
<evidence type="ECO:0000313" key="5">
    <source>
        <dbReference type="Proteomes" id="UP000267536"/>
    </source>
</evidence>
<evidence type="ECO:0000256" key="1">
    <source>
        <dbReference type="SAM" id="MobiDB-lite"/>
    </source>
</evidence>
<reference evidence="4 5" key="1">
    <citation type="submission" date="2018-11" db="EMBL/GenBank/DDBJ databases">
        <title>Draft genome sequence of Gordonia sp. RS15-1S isolated from rice stems.</title>
        <authorList>
            <person name="Muangham S."/>
        </authorList>
    </citation>
    <scope>NUCLEOTIDE SEQUENCE [LARGE SCALE GENOMIC DNA]</scope>
    <source>
        <strain evidence="4 5">RS15-1S</strain>
    </source>
</reference>
<keyword evidence="2" id="KW-0472">Membrane</keyword>
<dbReference type="InterPro" id="IPR019692">
    <property type="entry name" value="CFP-6_PH"/>
</dbReference>
<evidence type="ECO:0000256" key="2">
    <source>
        <dbReference type="SAM" id="Phobius"/>
    </source>
</evidence>
<name>A0A3N4GJA4_9ACTN</name>
<keyword evidence="5" id="KW-1185">Reference proteome</keyword>
<protein>
    <submittedName>
        <fullName evidence="4">PH domain-containing protein</fullName>
    </submittedName>
</protein>
<dbReference type="Pfam" id="PF10756">
    <property type="entry name" value="bPH_6"/>
    <property type="match status" value="1"/>
</dbReference>
<feature type="domain" description="Low molecular weight protein antigen 6 PH" evidence="3">
    <location>
        <begin position="89"/>
        <end position="159"/>
    </location>
</feature>
<dbReference type="Proteomes" id="UP000267536">
    <property type="component" value="Unassembled WGS sequence"/>
</dbReference>
<proteinExistence type="predicted"/>
<keyword evidence="2" id="KW-0812">Transmembrane</keyword>
<comment type="caution">
    <text evidence="4">The sequence shown here is derived from an EMBL/GenBank/DDBJ whole genome shotgun (WGS) entry which is preliminary data.</text>
</comment>
<feature type="compositionally biased region" description="Low complexity" evidence="1">
    <location>
        <begin position="1"/>
        <end position="34"/>
    </location>
</feature>
<sequence length="168" mass="18001">MTRSTSGARSSTQSSSDSARSAPAESTTASPSEAMSDKAELPQEFTLSKLAYFTVPATLLVVLILAGTNLAWFGWTFAVPVLLAVWIRRIKTVVTEDGLRAVGTFGSRDVEWPDIDGLQFSRWGPARAVLTDGDRVRLPAITFGDMPRLSAASAGRIPDPFAAARDAR</sequence>
<organism evidence="4 5">
    <name type="scientific">Gordonia oryzae</name>
    <dbReference type="NCBI Taxonomy" id="2487349"/>
    <lineage>
        <taxon>Bacteria</taxon>
        <taxon>Bacillati</taxon>
        <taxon>Actinomycetota</taxon>
        <taxon>Actinomycetes</taxon>
        <taxon>Mycobacteriales</taxon>
        <taxon>Gordoniaceae</taxon>
        <taxon>Gordonia</taxon>
    </lineage>
</organism>
<feature type="region of interest" description="Disordered" evidence="1">
    <location>
        <begin position="1"/>
        <end position="37"/>
    </location>
</feature>
<feature type="transmembrane region" description="Helical" evidence="2">
    <location>
        <begin position="72"/>
        <end position="90"/>
    </location>
</feature>
<keyword evidence="2" id="KW-1133">Transmembrane helix</keyword>
<dbReference type="OrthoDB" id="5190396at2"/>
<dbReference type="EMBL" id="RKMH01000006">
    <property type="protein sequence ID" value="RPA62245.1"/>
    <property type="molecule type" value="Genomic_DNA"/>
</dbReference>